<keyword evidence="2" id="KW-1185">Reference proteome</keyword>
<evidence type="ECO:0000313" key="2">
    <source>
        <dbReference type="Proteomes" id="UP001178281"/>
    </source>
</evidence>
<dbReference type="RefSeq" id="WP_305111896.1">
    <property type="nucleotide sequence ID" value="NZ_JAUTIX010000005.1"/>
</dbReference>
<organism evidence="1 2">
    <name type="scientific">Tsukamurella strandjordii</name>
    <dbReference type="NCBI Taxonomy" id="147577"/>
    <lineage>
        <taxon>Bacteria</taxon>
        <taxon>Bacillati</taxon>
        <taxon>Actinomycetota</taxon>
        <taxon>Actinomycetes</taxon>
        <taxon>Mycobacteriales</taxon>
        <taxon>Tsukamurellaceae</taxon>
        <taxon>Tsukamurella</taxon>
    </lineage>
</organism>
<accession>A0AA90NCE2</accession>
<gene>
    <name evidence="1" type="ORF">Q7X28_14765</name>
</gene>
<comment type="caution">
    <text evidence="1">The sequence shown here is derived from an EMBL/GenBank/DDBJ whole genome shotgun (WGS) entry which is preliminary data.</text>
</comment>
<dbReference type="EMBL" id="JAUTIX010000005">
    <property type="protein sequence ID" value="MDP0399190.1"/>
    <property type="molecule type" value="Genomic_DNA"/>
</dbReference>
<dbReference type="AlphaFoldDB" id="A0AA90NCE2"/>
<protein>
    <submittedName>
        <fullName evidence="1">Uncharacterized protein</fullName>
    </submittedName>
</protein>
<name>A0AA90NCE2_9ACTN</name>
<sequence>MTNMDFLAMLGGSAPDGDTPGTISHDPEQWPAGCDPAPTNGTFEAELAWILQPTGITPEALELGGFVNPFAPEDAPAAFEPFRPGQFIWPLHGELRRCKHRRRIERHLWQHRALFAYAPRSIR</sequence>
<reference evidence="1" key="1">
    <citation type="submission" date="2023-08" db="EMBL/GenBank/DDBJ databases">
        <title>The draft genome of Tsukamurella strandjordii strain 050030.</title>
        <authorList>
            <person name="Zhao F."/>
            <person name="Feng Y."/>
            <person name="Zong Z."/>
        </authorList>
    </citation>
    <scope>NUCLEOTIDE SEQUENCE</scope>
    <source>
        <strain evidence="1">050030</strain>
    </source>
</reference>
<evidence type="ECO:0000313" key="1">
    <source>
        <dbReference type="EMBL" id="MDP0399190.1"/>
    </source>
</evidence>
<proteinExistence type="predicted"/>
<dbReference type="Proteomes" id="UP001178281">
    <property type="component" value="Unassembled WGS sequence"/>
</dbReference>